<dbReference type="AlphaFoldDB" id="A0A1I3Y7C2"/>
<reference evidence="2" key="1">
    <citation type="submission" date="2016-10" db="EMBL/GenBank/DDBJ databases">
        <authorList>
            <person name="Varghese N."/>
            <person name="Submissions S."/>
        </authorList>
    </citation>
    <scope>NUCLEOTIDE SEQUENCE [LARGE SCALE GENOMIC DNA]</scope>
    <source>
        <strain evidence="2">DSM 5918</strain>
    </source>
</reference>
<organism evidence="1 2">
    <name type="scientific">Desulfomicrobium apsheronum</name>
    <dbReference type="NCBI Taxonomy" id="52560"/>
    <lineage>
        <taxon>Bacteria</taxon>
        <taxon>Pseudomonadati</taxon>
        <taxon>Thermodesulfobacteriota</taxon>
        <taxon>Desulfovibrionia</taxon>
        <taxon>Desulfovibrionales</taxon>
        <taxon>Desulfomicrobiaceae</taxon>
        <taxon>Desulfomicrobium</taxon>
    </lineage>
</organism>
<gene>
    <name evidence="1" type="ORF">SAMN04488082_11911</name>
</gene>
<dbReference type="EMBL" id="FORX01000019">
    <property type="protein sequence ID" value="SFK27610.1"/>
    <property type="molecule type" value="Genomic_DNA"/>
</dbReference>
<dbReference type="Proteomes" id="UP000198635">
    <property type="component" value="Unassembled WGS sequence"/>
</dbReference>
<evidence type="ECO:0000313" key="2">
    <source>
        <dbReference type="Proteomes" id="UP000198635"/>
    </source>
</evidence>
<sequence>MRLLVSPILQAARHVSVFRGHCAREEVVTWSRSHHGAKLPLQDLKLPAIPGSQARSV</sequence>
<accession>A0A1I3Y7C2</accession>
<proteinExistence type="predicted"/>
<keyword evidence="2" id="KW-1185">Reference proteome</keyword>
<dbReference type="STRING" id="52560.SAMN04488082_11911"/>
<name>A0A1I3Y7C2_9BACT</name>
<protein>
    <submittedName>
        <fullName evidence="1">Uncharacterized protein</fullName>
    </submittedName>
</protein>
<evidence type="ECO:0000313" key="1">
    <source>
        <dbReference type="EMBL" id="SFK27610.1"/>
    </source>
</evidence>